<name>B6QRI8_TALMQ</name>
<dbReference type="EMBL" id="DS995904">
    <property type="protein sequence ID" value="EEA20809.1"/>
    <property type="molecule type" value="Genomic_DNA"/>
</dbReference>
<dbReference type="Proteomes" id="UP000001294">
    <property type="component" value="Unassembled WGS sequence"/>
</dbReference>
<dbReference type="PhylomeDB" id="B6QRI8"/>
<evidence type="ECO:0000313" key="3">
    <source>
        <dbReference type="Proteomes" id="UP000001294"/>
    </source>
</evidence>
<reference evidence="3" key="1">
    <citation type="journal article" date="2015" name="Genome Announc.">
        <title>Genome sequence of the AIDS-associated pathogen Penicillium marneffei (ATCC18224) and its near taxonomic relative Talaromyces stipitatus (ATCC10500).</title>
        <authorList>
            <person name="Nierman W.C."/>
            <person name="Fedorova-Abrams N.D."/>
            <person name="Andrianopoulos A."/>
        </authorList>
    </citation>
    <scope>NUCLEOTIDE SEQUENCE [LARGE SCALE GENOMIC DNA]</scope>
    <source>
        <strain evidence="3">ATCC 18224 / CBS 334.59 / QM 7333</strain>
    </source>
</reference>
<feature type="compositionally biased region" description="Basic and acidic residues" evidence="1">
    <location>
        <begin position="53"/>
        <end position="64"/>
    </location>
</feature>
<feature type="region of interest" description="Disordered" evidence="1">
    <location>
        <begin position="53"/>
        <end position="74"/>
    </location>
</feature>
<evidence type="ECO:0000313" key="2">
    <source>
        <dbReference type="EMBL" id="EEA20809.1"/>
    </source>
</evidence>
<sequence length="74" mass="8355">MWGRLRDIGGLRLGTLENLLTEKRAAIALADFMAESGLLGQFKDSVDELTREAPLREAEQRNREASASYEFRTL</sequence>
<keyword evidence="3" id="KW-1185">Reference proteome</keyword>
<dbReference type="HOGENOM" id="CLU_2688577_0_0_1"/>
<dbReference type="AlphaFoldDB" id="B6QRI8"/>
<protein>
    <submittedName>
        <fullName evidence="2">Uncharacterized protein</fullName>
    </submittedName>
</protein>
<accession>B6QRI8</accession>
<dbReference type="VEuPathDB" id="FungiDB:PMAA_046280"/>
<evidence type="ECO:0000256" key="1">
    <source>
        <dbReference type="SAM" id="MobiDB-lite"/>
    </source>
</evidence>
<gene>
    <name evidence="2" type="ORF">PMAA_046280</name>
</gene>
<organism evidence="2 3">
    <name type="scientific">Talaromyces marneffei (strain ATCC 18224 / CBS 334.59 / QM 7333)</name>
    <name type="common">Penicillium marneffei</name>
    <dbReference type="NCBI Taxonomy" id="441960"/>
    <lineage>
        <taxon>Eukaryota</taxon>
        <taxon>Fungi</taxon>
        <taxon>Dikarya</taxon>
        <taxon>Ascomycota</taxon>
        <taxon>Pezizomycotina</taxon>
        <taxon>Eurotiomycetes</taxon>
        <taxon>Eurotiomycetidae</taxon>
        <taxon>Eurotiales</taxon>
        <taxon>Trichocomaceae</taxon>
        <taxon>Talaromyces</taxon>
        <taxon>Talaromyces sect. Talaromyces</taxon>
    </lineage>
</organism>
<proteinExistence type="predicted"/>